<dbReference type="RefSeq" id="WP_128700267.1">
    <property type="nucleotide sequence ID" value="NZ_CP019384.1"/>
</dbReference>
<feature type="transmembrane region" description="Helical" evidence="1">
    <location>
        <begin position="43"/>
        <end position="61"/>
    </location>
</feature>
<sequence>MKEKILAVLKLLLAILLLPFVIGITAAFWNALSLTPAPIPSTFGWGVVMYLVLHILLYQPAQVFDTGKKMAETAIGFVAPFFKVAGFCIPIFTILTFVIYMTARKVWPQLEEYFGCFVFVAAFALTMHLVMTANALKGKQAGWLKENYFFAIFAIYIINIMIVGAAFNLLTADFYFTDFMKSAGQKAGAIYTASFKQLFEVRAVR</sequence>
<dbReference type="AlphaFoldDB" id="A0A410P5F5"/>
<evidence type="ECO:0000313" key="3">
    <source>
        <dbReference type="Proteomes" id="UP000287243"/>
    </source>
</evidence>
<name>A0A410P5F5_VELA1</name>
<keyword evidence="1" id="KW-0812">Transmembrane</keyword>
<evidence type="ECO:0000256" key="1">
    <source>
        <dbReference type="SAM" id="Phobius"/>
    </source>
</evidence>
<feature type="transmembrane region" description="Helical" evidence="1">
    <location>
        <begin position="73"/>
        <end position="100"/>
    </location>
</feature>
<gene>
    <name evidence="2" type="ORF">BU251_06765</name>
</gene>
<organism evidence="2 3">
    <name type="scientific">Velamenicoccus archaeovorus</name>
    <dbReference type="NCBI Taxonomy" id="1930593"/>
    <lineage>
        <taxon>Bacteria</taxon>
        <taxon>Pseudomonadati</taxon>
        <taxon>Candidatus Omnitrophota</taxon>
        <taxon>Candidatus Velamenicoccus</taxon>
    </lineage>
</organism>
<feature type="transmembrane region" description="Helical" evidence="1">
    <location>
        <begin position="148"/>
        <end position="170"/>
    </location>
</feature>
<keyword evidence="1" id="KW-1133">Transmembrane helix</keyword>
<accession>A0A410P5F5</accession>
<evidence type="ECO:0000313" key="2">
    <source>
        <dbReference type="EMBL" id="QAT17435.1"/>
    </source>
</evidence>
<dbReference type="EMBL" id="CP019384">
    <property type="protein sequence ID" value="QAT17435.1"/>
    <property type="molecule type" value="Genomic_DNA"/>
</dbReference>
<feature type="transmembrane region" description="Helical" evidence="1">
    <location>
        <begin position="112"/>
        <end position="136"/>
    </location>
</feature>
<reference evidence="2 3" key="1">
    <citation type="submission" date="2017-01" db="EMBL/GenBank/DDBJ databases">
        <title>First insights into the biology of 'candidatus Vampirococcus archaeovorus'.</title>
        <authorList>
            <person name="Kizina J."/>
            <person name="Jordan S."/>
            <person name="Stueber K."/>
            <person name="Reinhardt R."/>
            <person name="Harder J."/>
        </authorList>
    </citation>
    <scope>NUCLEOTIDE SEQUENCE [LARGE SCALE GENOMIC DNA]</scope>
    <source>
        <strain evidence="2 3">LiM</strain>
    </source>
</reference>
<keyword evidence="3" id="KW-1185">Reference proteome</keyword>
<keyword evidence="1" id="KW-0472">Membrane</keyword>
<dbReference type="Proteomes" id="UP000287243">
    <property type="component" value="Chromosome"/>
</dbReference>
<dbReference type="KEGG" id="vai:BU251_06765"/>
<feature type="transmembrane region" description="Helical" evidence="1">
    <location>
        <begin position="7"/>
        <end position="31"/>
    </location>
</feature>
<protein>
    <submittedName>
        <fullName evidence="2">Uncharacterized protein</fullName>
    </submittedName>
</protein>
<proteinExistence type="predicted"/>